<dbReference type="Pfam" id="PF04800">
    <property type="entry name" value="NDUS4"/>
    <property type="match status" value="1"/>
</dbReference>
<dbReference type="GO" id="GO:0016020">
    <property type="term" value="C:membrane"/>
    <property type="evidence" value="ECO:0007669"/>
    <property type="project" value="UniProtKB-SubCell"/>
</dbReference>
<dbReference type="Gene3D" id="3.30.160.190">
    <property type="entry name" value="atu1810 like domain"/>
    <property type="match status" value="1"/>
</dbReference>
<dbReference type="STRING" id="388408.LAX5112_00087"/>
<dbReference type="OrthoDB" id="9799572at2"/>
<dbReference type="InterPro" id="IPR006885">
    <property type="entry name" value="NADH_UbQ_FeS_4_mit-like"/>
</dbReference>
<gene>
    <name evidence="7" type="ORF">LAX5112_00087</name>
</gene>
<keyword evidence="2" id="KW-0813">Transport</keyword>
<dbReference type="GO" id="GO:0022900">
    <property type="term" value="P:electron transport chain"/>
    <property type="evidence" value="ECO:0007669"/>
    <property type="project" value="InterPro"/>
</dbReference>
<dbReference type="PANTHER" id="PTHR12219">
    <property type="entry name" value="NADH-UBIQUINONE OXIDOREDUCTASE"/>
    <property type="match status" value="1"/>
</dbReference>
<evidence type="ECO:0000256" key="6">
    <source>
        <dbReference type="ARBA" id="ARBA00023136"/>
    </source>
</evidence>
<comment type="subcellular location">
    <subcellularLocation>
        <location evidence="1">Membrane</location>
    </subcellularLocation>
</comment>
<evidence type="ECO:0000313" key="7">
    <source>
        <dbReference type="EMBL" id="CTQ63843.1"/>
    </source>
</evidence>
<organism evidence="7 8">
    <name type="scientific">Roseibium alexandrii</name>
    <dbReference type="NCBI Taxonomy" id="388408"/>
    <lineage>
        <taxon>Bacteria</taxon>
        <taxon>Pseudomonadati</taxon>
        <taxon>Pseudomonadota</taxon>
        <taxon>Alphaproteobacteria</taxon>
        <taxon>Hyphomicrobiales</taxon>
        <taxon>Stappiaceae</taxon>
        <taxon>Roseibium</taxon>
    </lineage>
</organism>
<dbReference type="Proteomes" id="UP000053235">
    <property type="component" value="Unassembled WGS sequence"/>
</dbReference>
<protein>
    <recommendedName>
        <fullName evidence="9">ETC complex I subunit-like protein</fullName>
    </recommendedName>
</protein>
<keyword evidence="4" id="KW-0809">Transit peptide</keyword>
<accession>A0A0M6ZQZ5</accession>
<keyword evidence="3" id="KW-0679">Respiratory chain</keyword>
<keyword evidence="5" id="KW-0249">Electron transport</keyword>
<name>A0A0M6ZQZ5_9HYPH</name>
<keyword evidence="6" id="KW-0472">Membrane</keyword>
<proteinExistence type="predicted"/>
<reference evidence="8" key="1">
    <citation type="submission" date="2015-07" db="EMBL/GenBank/DDBJ databases">
        <authorList>
            <person name="Rodrigo-Torres Lidia"/>
            <person name="Arahal R.David."/>
        </authorList>
    </citation>
    <scope>NUCLEOTIDE SEQUENCE [LARGE SCALE GENOMIC DNA]</scope>
    <source>
        <strain evidence="8">CECT 5112</strain>
    </source>
</reference>
<evidence type="ECO:0000256" key="2">
    <source>
        <dbReference type="ARBA" id="ARBA00022448"/>
    </source>
</evidence>
<evidence type="ECO:0000256" key="3">
    <source>
        <dbReference type="ARBA" id="ARBA00022660"/>
    </source>
</evidence>
<keyword evidence="8" id="KW-1185">Reference proteome</keyword>
<evidence type="ECO:0008006" key="9">
    <source>
        <dbReference type="Google" id="ProtNLM"/>
    </source>
</evidence>
<dbReference type="PANTHER" id="PTHR12219:SF8">
    <property type="entry name" value="NADH DEHYDROGENASE [UBIQUINONE] IRON-SULFUR PROTEIN 4, MITOCHONDRIAL"/>
    <property type="match status" value="1"/>
</dbReference>
<evidence type="ECO:0000256" key="4">
    <source>
        <dbReference type="ARBA" id="ARBA00022946"/>
    </source>
</evidence>
<evidence type="ECO:0000256" key="5">
    <source>
        <dbReference type="ARBA" id="ARBA00022982"/>
    </source>
</evidence>
<dbReference type="EMBL" id="CXWD01000001">
    <property type="protein sequence ID" value="CTQ63843.1"/>
    <property type="molecule type" value="Genomic_DNA"/>
</dbReference>
<sequence length="101" mass="11517">MVARIYQPAKTATQSGKAKTQRWVLDFEPEVAKSVEPLMGYTSSSDMKQQVRMVFESQEDAVAYAKRQGIPYRVEKSQARVVRGAAYADNFKFDRVAPWTH</sequence>
<dbReference type="RefSeq" id="WP_008190698.1">
    <property type="nucleotide sequence ID" value="NZ_CXWD01000001.1"/>
</dbReference>
<evidence type="ECO:0000256" key="1">
    <source>
        <dbReference type="ARBA" id="ARBA00004370"/>
    </source>
</evidence>
<dbReference type="InterPro" id="IPR038532">
    <property type="entry name" value="NDUFS4-like_sf"/>
</dbReference>
<evidence type="ECO:0000313" key="8">
    <source>
        <dbReference type="Proteomes" id="UP000053235"/>
    </source>
</evidence>
<dbReference type="AlphaFoldDB" id="A0A0M6ZQZ5"/>